<reference evidence="2 4" key="1">
    <citation type="submission" date="2018-06" db="EMBL/GenBank/DDBJ databases">
        <authorList>
            <consortium name="Pathogen Informatics"/>
            <person name="Doyle S."/>
        </authorList>
    </citation>
    <scope>NUCLEOTIDE SEQUENCE [LARGE SCALE GENOMIC DNA]</scope>
    <source>
        <strain evidence="2 4">NCTC11343</strain>
    </source>
</reference>
<reference evidence="3 5" key="2">
    <citation type="submission" date="2019-10" db="EMBL/GenBank/DDBJ databases">
        <authorList>
            <person name="Karimi E."/>
        </authorList>
    </citation>
    <scope>NUCLEOTIDE SEQUENCE [LARGE SCALE GENOMIC DNA]</scope>
    <source>
        <strain evidence="3">Sphingobacterium sp. 8BC</strain>
    </source>
</reference>
<feature type="signal peptide" evidence="1">
    <location>
        <begin position="1"/>
        <end position="21"/>
    </location>
</feature>
<evidence type="ECO:0000256" key="1">
    <source>
        <dbReference type="SAM" id="SignalP"/>
    </source>
</evidence>
<dbReference type="AlphaFoldDB" id="A0A2X2J8K0"/>
<dbReference type="Proteomes" id="UP000432350">
    <property type="component" value="Unassembled WGS sequence"/>
</dbReference>
<organism evidence="2 4">
    <name type="scientific">Sphingobacterium multivorum</name>
    <dbReference type="NCBI Taxonomy" id="28454"/>
    <lineage>
        <taxon>Bacteria</taxon>
        <taxon>Pseudomonadati</taxon>
        <taxon>Bacteroidota</taxon>
        <taxon>Sphingobacteriia</taxon>
        <taxon>Sphingobacteriales</taxon>
        <taxon>Sphingobacteriaceae</taxon>
        <taxon>Sphingobacterium</taxon>
    </lineage>
</organism>
<accession>A0A654B013</accession>
<evidence type="ECO:0000313" key="2">
    <source>
        <dbReference type="EMBL" id="SPZ88013.1"/>
    </source>
</evidence>
<dbReference type="EMBL" id="UAUU01000009">
    <property type="protein sequence ID" value="SPZ88013.1"/>
    <property type="molecule type" value="Genomic_DNA"/>
</dbReference>
<protein>
    <submittedName>
        <fullName evidence="2">Protein of uncharacterized function (DUF3078)</fullName>
    </submittedName>
</protein>
<keyword evidence="1" id="KW-0732">Signal</keyword>
<dbReference type="RefSeq" id="WP_112375152.1">
    <property type="nucleotide sequence ID" value="NZ_CP068086.1"/>
</dbReference>
<proteinExistence type="predicted"/>
<dbReference type="GeneID" id="97183129"/>
<dbReference type="Pfam" id="PF11276">
    <property type="entry name" value="DUF3078"/>
    <property type="match status" value="1"/>
</dbReference>
<sequence length="345" mass="39234">MKLFNFVGMALLCLSITSLKAQDLKDLRAKPDTVISVQKEQPLNIKTIRPIVPKLNLEVDYWKHWTKFGINLNQASFNDNWKGGGVGSIAVGLNANHKSDYTKDNFNFVTEVDLRYGKIKNTNNIAKKNNDRIFWDNKLSYKLSANWALFTSVTFESQFDAGYKYKTVNGRDTIDYIENAFMAPAYLTESFGLEYKPSNEFSLRFGTGTARQTFILDERVKPRSGEGFFEKYGYYRDPNNPSAGTGERFGVKEDRTFANALAFQLTGNLDKNFTDKLNVKARYNLFADYEKLSNPTHRLDVTVTAKVTRVINVNLNGIMIYDPDVISRVQLSQSLAMGIVYSLPK</sequence>
<dbReference type="EMBL" id="CABWMV010000007">
    <property type="protein sequence ID" value="VXC73560.1"/>
    <property type="molecule type" value="Genomic_DNA"/>
</dbReference>
<name>A0A2X2J8K0_SPHMU</name>
<feature type="chain" id="PRO_5036058348" evidence="1">
    <location>
        <begin position="22"/>
        <end position="345"/>
    </location>
</feature>
<evidence type="ECO:0000313" key="3">
    <source>
        <dbReference type="EMBL" id="VXC73560.1"/>
    </source>
</evidence>
<dbReference type="InterPro" id="IPR021428">
    <property type="entry name" value="DUF3078"/>
</dbReference>
<evidence type="ECO:0000313" key="4">
    <source>
        <dbReference type="Proteomes" id="UP000251241"/>
    </source>
</evidence>
<dbReference type="Proteomes" id="UP000251241">
    <property type="component" value="Unassembled WGS sequence"/>
</dbReference>
<evidence type="ECO:0000313" key="5">
    <source>
        <dbReference type="Proteomes" id="UP000432350"/>
    </source>
</evidence>
<gene>
    <name evidence="2" type="ORF">NCTC11343_03245</name>
    <name evidence="3" type="ORF">SPHINGO8BC_150723</name>
</gene>
<accession>A0A2X2J8K0</accession>